<reference evidence="2 3" key="1">
    <citation type="submission" date="2021-06" db="EMBL/GenBank/DDBJ databases">
        <title>Differences between aerobic and microaerobic xylene degrading microbial communities.</title>
        <authorList>
            <person name="Banerjee S."/>
            <person name="Tancsics A."/>
        </authorList>
    </citation>
    <scope>NUCLEOTIDE SEQUENCE [LARGE SCALE GENOMIC DNA]</scope>
    <source>
        <strain evidence="2 3">MAP12</strain>
    </source>
</reference>
<evidence type="ECO:0000256" key="1">
    <source>
        <dbReference type="SAM" id="MobiDB-lite"/>
    </source>
</evidence>
<protein>
    <submittedName>
        <fullName evidence="2">Uncharacterized protein</fullName>
    </submittedName>
</protein>
<dbReference type="EMBL" id="JAHRGL010000057">
    <property type="protein sequence ID" value="MBV2134364.1"/>
    <property type="molecule type" value="Genomic_DNA"/>
</dbReference>
<sequence length="109" mass="12023">MELNKAVLDCMQTLRRRLRDELGADIHLNQSDAVSALLSACERSDSVRTRELGEELARLCAPQPAPAAAEERAQPLYRGQLPAAAEPAAPPAAPEERQVRIYRGQRVYS</sequence>
<comment type="caution">
    <text evidence="2">The sequence shown here is derived from an EMBL/GenBank/DDBJ whole genome shotgun (WGS) entry which is preliminary data.</text>
</comment>
<evidence type="ECO:0000313" key="2">
    <source>
        <dbReference type="EMBL" id="MBV2134364.1"/>
    </source>
</evidence>
<gene>
    <name evidence="2" type="ORF">KRX52_16410</name>
</gene>
<proteinExistence type="predicted"/>
<dbReference type="Proteomes" id="UP000813068">
    <property type="component" value="Unassembled WGS sequence"/>
</dbReference>
<evidence type="ECO:0000313" key="3">
    <source>
        <dbReference type="Proteomes" id="UP000813068"/>
    </source>
</evidence>
<organism evidence="2 3">
    <name type="scientific">Geopseudomonas aromaticivorans</name>
    <dbReference type="NCBI Taxonomy" id="2849492"/>
    <lineage>
        <taxon>Bacteria</taxon>
        <taxon>Pseudomonadati</taxon>
        <taxon>Pseudomonadota</taxon>
        <taxon>Gammaproteobacteria</taxon>
        <taxon>Pseudomonadales</taxon>
        <taxon>Pseudomonadaceae</taxon>
        <taxon>Geopseudomonas</taxon>
    </lineage>
</organism>
<dbReference type="RefSeq" id="WP_217682805.1">
    <property type="nucleotide sequence ID" value="NZ_JAHRGL010000057.1"/>
</dbReference>
<name>A0ABS6MZX5_9GAMM</name>
<keyword evidence="3" id="KW-1185">Reference proteome</keyword>
<accession>A0ABS6MZX5</accession>
<feature type="region of interest" description="Disordered" evidence="1">
    <location>
        <begin position="62"/>
        <end position="109"/>
    </location>
</feature>